<gene>
    <name evidence="1" type="ORF">POCTA_138.1.T0770055</name>
</gene>
<dbReference type="Proteomes" id="UP000683925">
    <property type="component" value="Unassembled WGS sequence"/>
</dbReference>
<dbReference type="EMBL" id="CAJJDP010000076">
    <property type="protein sequence ID" value="CAD8181487.1"/>
    <property type="molecule type" value="Genomic_DNA"/>
</dbReference>
<protein>
    <submittedName>
        <fullName evidence="1">Uncharacterized protein</fullName>
    </submittedName>
</protein>
<evidence type="ECO:0000313" key="2">
    <source>
        <dbReference type="Proteomes" id="UP000683925"/>
    </source>
</evidence>
<dbReference type="OMA" id="VRHFSHH"/>
<dbReference type="OrthoDB" id="10313412at2759"/>
<accession>A0A8S1VY01</accession>
<organism evidence="1 2">
    <name type="scientific">Paramecium octaurelia</name>
    <dbReference type="NCBI Taxonomy" id="43137"/>
    <lineage>
        <taxon>Eukaryota</taxon>
        <taxon>Sar</taxon>
        <taxon>Alveolata</taxon>
        <taxon>Ciliophora</taxon>
        <taxon>Intramacronucleata</taxon>
        <taxon>Oligohymenophorea</taxon>
        <taxon>Peniculida</taxon>
        <taxon>Parameciidae</taxon>
        <taxon>Paramecium</taxon>
    </lineage>
</organism>
<proteinExistence type="predicted"/>
<keyword evidence="2" id="KW-1185">Reference proteome</keyword>
<comment type="caution">
    <text evidence="1">The sequence shown here is derived from an EMBL/GenBank/DDBJ whole genome shotgun (WGS) entry which is preliminary data.</text>
</comment>
<reference evidence="1" key="1">
    <citation type="submission" date="2021-01" db="EMBL/GenBank/DDBJ databases">
        <authorList>
            <consortium name="Genoscope - CEA"/>
            <person name="William W."/>
        </authorList>
    </citation>
    <scope>NUCLEOTIDE SEQUENCE</scope>
</reference>
<evidence type="ECO:0000313" key="1">
    <source>
        <dbReference type="EMBL" id="CAD8181487.1"/>
    </source>
</evidence>
<dbReference type="AlphaFoldDB" id="A0A8S1VY01"/>
<name>A0A8S1VY01_PAROT</name>
<sequence length="134" mass="15960">MNEKEDTIYQSFINSEGSLQIENQFEQCQQCVELQKYVYQLEQEITDLNKLMQKQKQSKNQKPQNIQIPKKLSFCKLQSVSVRHFSHHQQSKSLHEEQIQNTKSMFTSSGHQKRKIFDEVEEKTSTKALQFYKL</sequence>